<dbReference type="InterPro" id="IPR007372">
    <property type="entry name" value="Lipid/polyisoprenoid-bd_YceI"/>
</dbReference>
<dbReference type="PANTHER" id="PTHR34406:SF1">
    <property type="entry name" value="PROTEIN YCEI"/>
    <property type="match status" value="1"/>
</dbReference>
<keyword evidence="4" id="KW-1185">Reference proteome</keyword>
<proteinExistence type="predicted"/>
<dbReference type="RefSeq" id="WP_066252564.1">
    <property type="nucleotide sequence ID" value="NZ_VSKL01000008.1"/>
</dbReference>
<dbReference type="SMART" id="SM00867">
    <property type="entry name" value="YceI"/>
    <property type="match status" value="1"/>
</dbReference>
<organism evidence="3 4">
    <name type="scientific">Bizionia algoritergicola</name>
    <dbReference type="NCBI Taxonomy" id="291187"/>
    <lineage>
        <taxon>Bacteria</taxon>
        <taxon>Pseudomonadati</taxon>
        <taxon>Bacteroidota</taxon>
        <taxon>Flavobacteriia</taxon>
        <taxon>Flavobacteriales</taxon>
        <taxon>Flavobacteriaceae</taxon>
        <taxon>Bizionia</taxon>
    </lineage>
</organism>
<dbReference type="PANTHER" id="PTHR34406">
    <property type="entry name" value="PROTEIN YCEI"/>
    <property type="match status" value="1"/>
</dbReference>
<keyword evidence="1" id="KW-0732">Signal</keyword>
<dbReference type="Proteomes" id="UP000324358">
    <property type="component" value="Unassembled WGS sequence"/>
</dbReference>
<accession>A0A5D0QP34</accession>
<protein>
    <submittedName>
        <fullName evidence="3">YceI family protein</fullName>
    </submittedName>
</protein>
<reference evidence="3 4" key="1">
    <citation type="submission" date="2019-08" db="EMBL/GenBank/DDBJ databases">
        <title>Genomes of Antarctic Bizionia species.</title>
        <authorList>
            <person name="Bowman J.P."/>
        </authorList>
    </citation>
    <scope>NUCLEOTIDE SEQUENCE [LARGE SCALE GENOMIC DNA]</scope>
    <source>
        <strain evidence="3 4">APA-1</strain>
    </source>
</reference>
<evidence type="ECO:0000313" key="4">
    <source>
        <dbReference type="Proteomes" id="UP000324358"/>
    </source>
</evidence>
<feature type="domain" description="Lipid/polyisoprenoid-binding YceI-like" evidence="2">
    <location>
        <begin position="22"/>
        <end position="176"/>
    </location>
</feature>
<name>A0A5D0QP34_9FLAO</name>
<feature type="signal peptide" evidence="1">
    <location>
        <begin position="1"/>
        <end position="22"/>
    </location>
</feature>
<gene>
    <name evidence="3" type="ORF">ES675_15720</name>
</gene>
<dbReference type="Gene3D" id="2.40.128.110">
    <property type="entry name" value="Lipid/polyisoprenoid-binding, YceI-like"/>
    <property type="match status" value="1"/>
</dbReference>
<evidence type="ECO:0000259" key="2">
    <source>
        <dbReference type="SMART" id="SM00867"/>
    </source>
</evidence>
<dbReference type="Pfam" id="PF04264">
    <property type="entry name" value="YceI"/>
    <property type="match status" value="1"/>
</dbReference>
<dbReference type="AlphaFoldDB" id="A0A5D0QP34"/>
<dbReference type="InterPro" id="IPR036761">
    <property type="entry name" value="TTHA0802/YceI-like_sf"/>
</dbReference>
<feature type="chain" id="PRO_5022691392" evidence="1">
    <location>
        <begin position="23"/>
        <end position="176"/>
    </location>
</feature>
<evidence type="ECO:0000256" key="1">
    <source>
        <dbReference type="SAM" id="SignalP"/>
    </source>
</evidence>
<dbReference type="SUPFAM" id="SSF101874">
    <property type="entry name" value="YceI-like"/>
    <property type="match status" value="1"/>
</dbReference>
<dbReference type="EMBL" id="VSKL01000008">
    <property type="protein sequence ID" value="TYB70619.1"/>
    <property type="molecule type" value="Genomic_DNA"/>
</dbReference>
<comment type="caution">
    <text evidence="3">The sequence shown here is derived from an EMBL/GenBank/DDBJ whole genome shotgun (WGS) entry which is preliminary data.</text>
</comment>
<evidence type="ECO:0000313" key="3">
    <source>
        <dbReference type="EMBL" id="TYB70619.1"/>
    </source>
</evidence>
<sequence length="176" mass="19388">MKTIKTALLIMFICVAGNQVHAQTINTNQSRVNFEITAGAIFTVNGTFSGMQGDFNFNKSNVNNSNFNICVDAKSIDTDNNKRDTHLRSDDFFAVDTYPTICYKSTSVIKTDAGYATTGALTIHGVTKQVTIPFTFINNTFKGDIEINRFDYNIGEDYGTFRVGTTATVTITCLVN</sequence>
<dbReference type="OrthoDB" id="9811006at2"/>